<evidence type="ECO:0000256" key="4">
    <source>
        <dbReference type="ARBA" id="ARBA00022475"/>
    </source>
</evidence>
<protein>
    <recommendedName>
        <fullName evidence="3">Capsular polysaccharide biosynthesis protein CpsC</fullName>
    </recommendedName>
</protein>
<comment type="subcellular location">
    <subcellularLocation>
        <location evidence="1">Cell membrane</location>
        <topology evidence="1">Multi-pass membrane protein</topology>
    </subcellularLocation>
</comment>
<dbReference type="EMBL" id="ATIR01000001">
    <property type="protein sequence ID" value="EPI12593.1"/>
    <property type="molecule type" value="Genomic_DNA"/>
</dbReference>
<keyword evidence="6 9" id="KW-1133">Transmembrane helix</keyword>
<evidence type="ECO:0000256" key="6">
    <source>
        <dbReference type="ARBA" id="ARBA00022989"/>
    </source>
</evidence>
<dbReference type="PANTHER" id="PTHR32309">
    <property type="entry name" value="TYROSINE-PROTEIN KINASE"/>
    <property type="match status" value="1"/>
</dbReference>
<evidence type="ECO:0000256" key="3">
    <source>
        <dbReference type="ARBA" id="ARBA00020739"/>
    </source>
</evidence>
<keyword evidence="4" id="KW-1003">Cell membrane</keyword>
<dbReference type="AlphaFoldDB" id="A0ABC9TPT4"/>
<evidence type="ECO:0000256" key="1">
    <source>
        <dbReference type="ARBA" id="ARBA00004651"/>
    </source>
</evidence>
<evidence type="ECO:0000256" key="2">
    <source>
        <dbReference type="ARBA" id="ARBA00006683"/>
    </source>
</evidence>
<dbReference type="InterPro" id="IPR050445">
    <property type="entry name" value="Bact_polysacc_biosynth/exp"/>
</dbReference>
<evidence type="ECO:0000256" key="7">
    <source>
        <dbReference type="ARBA" id="ARBA00023136"/>
    </source>
</evidence>
<keyword evidence="5 9" id="KW-0812">Transmembrane</keyword>
<evidence type="ECO:0000313" key="11">
    <source>
        <dbReference type="EMBL" id="EPI12593.1"/>
    </source>
</evidence>
<proteinExistence type="inferred from homology"/>
<keyword evidence="7 9" id="KW-0472">Membrane</keyword>
<accession>A0ABC9TPT4</accession>
<comment type="function">
    <text evidence="8">Required for CpsD phosphorylation. Involved in the regulation of capsular polysaccharide biosynthesis. May be part of a complex that directs the coordinated polymerization and export to the cell surface of the capsular polysaccharide.</text>
</comment>
<dbReference type="Proteomes" id="UP000015750">
    <property type="component" value="Unassembled WGS sequence"/>
</dbReference>
<name>A0ABC9TPT4_ENTFL</name>
<evidence type="ECO:0000256" key="9">
    <source>
        <dbReference type="SAM" id="Phobius"/>
    </source>
</evidence>
<gene>
    <name evidence="11" type="ORF">D358_00017</name>
</gene>
<feature type="transmembrane region" description="Helical" evidence="9">
    <location>
        <begin position="149"/>
        <end position="169"/>
    </location>
</feature>
<evidence type="ECO:0000256" key="8">
    <source>
        <dbReference type="ARBA" id="ARBA00045736"/>
    </source>
</evidence>
<dbReference type="Pfam" id="PF02706">
    <property type="entry name" value="Wzz"/>
    <property type="match status" value="1"/>
</dbReference>
<comment type="similarity">
    <text evidence="2">Belongs to the CpsC/CapA family.</text>
</comment>
<evidence type="ECO:0000259" key="10">
    <source>
        <dbReference type="Pfam" id="PF02706"/>
    </source>
</evidence>
<dbReference type="PANTHER" id="PTHR32309:SF31">
    <property type="entry name" value="CAPSULAR EXOPOLYSACCHARIDE FAMILY"/>
    <property type="match status" value="1"/>
</dbReference>
<dbReference type="RefSeq" id="WP_016626853.1">
    <property type="nucleotide sequence ID" value="NZ_KE351796.1"/>
</dbReference>
<organism evidence="11 12">
    <name type="scientific">Enterococcus faecalis RP2S-4</name>
    <dbReference type="NCBI Taxonomy" id="1244145"/>
    <lineage>
        <taxon>Bacteria</taxon>
        <taxon>Bacillati</taxon>
        <taxon>Bacillota</taxon>
        <taxon>Bacilli</taxon>
        <taxon>Lactobacillales</taxon>
        <taxon>Enterococcaceae</taxon>
        <taxon>Enterococcus</taxon>
    </lineage>
</organism>
<comment type="caution">
    <text evidence="11">The sequence shown here is derived from an EMBL/GenBank/DDBJ whole genome shotgun (WGS) entry which is preliminary data.</text>
</comment>
<evidence type="ECO:0000256" key="5">
    <source>
        <dbReference type="ARBA" id="ARBA00022692"/>
    </source>
</evidence>
<reference evidence="11 12" key="1">
    <citation type="submission" date="2013-06" db="EMBL/GenBank/DDBJ databases">
        <authorList>
            <person name="Weinstock G."/>
            <person name="Sodergren E."/>
            <person name="Lobos E.A."/>
            <person name="Fulton L."/>
            <person name="Fulton R."/>
            <person name="Courtney L."/>
            <person name="Fronick C."/>
            <person name="O'Laughlin M."/>
            <person name="Godfrey J."/>
            <person name="Wilson R.M."/>
            <person name="Miner T."/>
            <person name="Farmer C."/>
            <person name="Delehaunty K."/>
            <person name="Cordes M."/>
            <person name="Minx P."/>
            <person name="Tomlinson C."/>
            <person name="Chen J."/>
            <person name="Wollam A."/>
            <person name="Pepin K.H."/>
            <person name="Bhonagiri V."/>
            <person name="Zhang X."/>
            <person name="Warren W."/>
            <person name="Mitreva M."/>
            <person name="Mardis E.R."/>
            <person name="Wilson R.K."/>
        </authorList>
    </citation>
    <scope>NUCLEOTIDE SEQUENCE [LARGE SCALE GENOMIC DNA]</scope>
    <source>
        <strain evidence="11 12">RP2S-4</strain>
    </source>
</reference>
<dbReference type="InterPro" id="IPR003856">
    <property type="entry name" value="LPS_length_determ_N"/>
</dbReference>
<dbReference type="GO" id="GO:0005886">
    <property type="term" value="C:plasma membrane"/>
    <property type="evidence" value="ECO:0007669"/>
    <property type="project" value="UniProtKB-SubCell"/>
</dbReference>
<feature type="domain" description="Polysaccharide chain length determinant N-terminal" evidence="10">
    <location>
        <begin position="2"/>
        <end position="70"/>
    </location>
</feature>
<sequence length="217" mass="25037">MIFFVIFGSVYGYFNFIKEPVYTSSSQLFLNENSADSTGNNNGLRDTLFLMSTYSSILESPEIMDAAISKNHITMTKQEVLNNLTKKAGTESVIMKLSYDAKSPEDARNFLETLTQLYIQRFPDYFKNISIKIIESPELGKLKSNEREYILAMLVATFFILMNITIQIIRDHTIKSRKQLLDRGVICLGEVIHISKRDLFEWRREGRRTGYGKKKES</sequence>
<evidence type="ECO:0000313" key="12">
    <source>
        <dbReference type="Proteomes" id="UP000015750"/>
    </source>
</evidence>